<evidence type="ECO:0000313" key="1">
    <source>
        <dbReference type="EMBL" id="KZT39304.1"/>
    </source>
</evidence>
<protein>
    <submittedName>
        <fullName evidence="1">Uncharacterized protein</fullName>
    </submittedName>
</protein>
<dbReference type="AlphaFoldDB" id="A0A166E867"/>
<dbReference type="Proteomes" id="UP000076798">
    <property type="component" value="Unassembled WGS sequence"/>
</dbReference>
<name>A0A166E867_9AGAM</name>
<reference evidence="1 2" key="1">
    <citation type="journal article" date="2016" name="Mol. Biol. Evol.">
        <title>Comparative Genomics of Early-Diverging Mushroom-Forming Fungi Provides Insights into the Origins of Lignocellulose Decay Capabilities.</title>
        <authorList>
            <person name="Nagy L.G."/>
            <person name="Riley R."/>
            <person name="Tritt A."/>
            <person name="Adam C."/>
            <person name="Daum C."/>
            <person name="Floudas D."/>
            <person name="Sun H."/>
            <person name="Yadav J.S."/>
            <person name="Pangilinan J."/>
            <person name="Larsson K.H."/>
            <person name="Matsuura K."/>
            <person name="Barry K."/>
            <person name="Labutti K."/>
            <person name="Kuo R."/>
            <person name="Ohm R.A."/>
            <person name="Bhattacharya S.S."/>
            <person name="Shirouzu T."/>
            <person name="Yoshinaga Y."/>
            <person name="Martin F.M."/>
            <person name="Grigoriev I.V."/>
            <person name="Hibbett D.S."/>
        </authorList>
    </citation>
    <scope>NUCLEOTIDE SEQUENCE [LARGE SCALE GENOMIC DNA]</scope>
    <source>
        <strain evidence="1 2">HHB10207 ss-3</strain>
    </source>
</reference>
<accession>A0A166E867</accession>
<gene>
    <name evidence="1" type="ORF">SISSUDRAFT_1119040</name>
</gene>
<evidence type="ECO:0000313" key="2">
    <source>
        <dbReference type="Proteomes" id="UP000076798"/>
    </source>
</evidence>
<sequence>MVIQGPLSRKPSKSRRHGLVVAGIGNRNVGTIFEPLHGSPGRKGAPIVEWTPASSSCQSCAANSGKKTVCWVREGAAACRACTLKHRHCSFVETPSGSPTPSVPQKLVMECVELPPSPQRPNRFKNSPLDSVSLERLCLVEKSGLTAYRCELLQIRTRLKACILYYENLRLKAQASSDAFDTNQGPIIPDLLNPLIPAISKNIETVLAINQKVVRDIDSLLQEKRRNLLRCQRLLKKIGCAAEE</sequence>
<keyword evidence="2" id="KW-1185">Reference proteome</keyword>
<dbReference type="EMBL" id="KV428048">
    <property type="protein sequence ID" value="KZT39304.1"/>
    <property type="molecule type" value="Genomic_DNA"/>
</dbReference>
<organism evidence="1 2">
    <name type="scientific">Sistotremastrum suecicum HHB10207 ss-3</name>
    <dbReference type="NCBI Taxonomy" id="1314776"/>
    <lineage>
        <taxon>Eukaryota</taxon>
        <taxon>Fungi</taxon>
        <taxon>Dikarya</taxon>
        <taxon>Basidiomycota</taxon>
        <taxon>Agaricomycotina</taxon>
        <taxon>Agaricomycetes</taxon>
        <taxon>Sistotremastrales</taxon>
        <taxon>Sistotremastraceae</taxon>
        <taxon>Sistotremastrum</taxon>
    </lineage>
</organism>
<proteinExistence type="predicted"/>